<dbReference type="AlphaFoldDB" id="A0A9D2UGW1"/>
<accession>A0A9D2UGW1</accession>
<comment type="similarity">
    <text evidence="1 2">Belongs to the small heat shock protein (HSP20) family.</text>
</comment>
<feature type="domain" description="SHSP" evidence="3">
    <location>
        <begin position="25"/>
        <end position="141"/>
    </location>
</feature>
<dbReference type="InterPro" id="IPR002068">
    <property type="entry name" value="A-crystallin/Hsp20_dom"/>
</dbReference>
<dbReference type="Pfam" id="PF00011">
    <property type="entry name" value="HSP20"/>
    <property type="match status" value="1"/>
</dbReference>
<dbReference type="EMBL" id="DWUP01000001">
    <property type="protein sequence ID" value="HJD52106.1"/>
    <property type="molecule type" value="Genomic_DNA"/>
</dbReference>
<proteinExistence type="inferred from homology"/>
<evidence type="ECO:0000256" key="1">
    <source>
        <dbReference type="PROSITE-ProRule" id="PRU00285"/>
    </source>
</evidence>
<comment type="caution">
    <text evidence="4">The sequence shown here is derived from an EMBL/GenBank/DDBJ whole genome shotgun (WGS) entry which is preliminary data.</text>
</comment>
<sequence>MMPVRRNQNWLPDIFSDFFDNNWMERVNQTLPAVNVLENEKEYRVELAAPGLTKDDFNVHVDDDNNLVIEVEKRHEDKEEDKKGRFLRREFSYSKFCRTLTLPDDVNKDAISAKAENGVLGIVIPKVEHQAAPQRRSIEVK</sequence>
<dbReference type="CDD" id="cd06464">
    <property type="entry name" value="ACD_sHsps-like"/>
    <property type="match status" value="1"/>
</dbReference>
<evidence type="ECO:0000313" key="4">
    <source>
        <dbReference type="EMBL" id="HJD52106.1"/>
    </source>
</evidence>
<organism evidence="4 5">
    <name type="scientific">Candidatus Avibacteroides avistercoris</name>
    <dbReference type="NCBI Taxonomy" id="2840690"/>
    <lineage>
        <taxon>Bacteria</taxon>
        <taxon>Pseudomonadati</taxon>
        <taxon>Bacteroidota</taxon>
        <taxon>Bacteroidia</taxon>
        <taxon>Bacteroidales</taxon>
        <taxon>Bacteroidaceae</taxon>
        <taxon>Bacteroidaceae incertae sedis</taxon>
        <taxon>Candidatus Avibacteroides</taxon>
    </lineage>
</organism>
<protein>
    <submittedName>
        <fullName evidence="4">Hsp20/alpha crystallin family protein</fullName>
    </submittedName>
</protein>
<dbReference type="SUPFAM" id="SSF49764">
    <property type="entry name" value="HSP20-like chaperones"/>
    <property type="match status" value="1"/>
</dbReference>
<evidence type="ECO:0000256" key="2">
    <source>
        <dbReference type="RuleBase" id="RU003616"/>
    </source>
</evidence>
<evidence type="ECO:0000313" key="5">
    <source>
        <dbReference type="Proteomes" id="UP000787625"/>
    </source>
</evidence>
<reference evidence="4" key="2">
    <citation type="submission" date="2021-04" db="EMBL/GenBank/DDBJ databases">
        <authorList>
            <person name="Gilroy R."/>
        </authorList>
    </citation>
    <scope>NUCLEOTIDE SEQUENCE</scope>
    <source>
        <strain evidence="4">MalCec1-1739</strain>
    </source>
</reference>
<name>A0A9D2UGW1_9BACT</name>
<reference evidence="4" key="1">
    <citation type="journal article" date="2021" name="PeerJ">
        <title>Extensive microbial diversity within the chicken gut microbiome revealed by metagenomics and culture.</title>
        <authorList>
            <person name="Gilroy R."/>
            <person name="Ravi A."/>
            <person name="Getino M."/>
            <person name="Pursley I."/>
            <person name="Horton D.L."/>
            <person name="Alikhan N.F."/>
            <person name="Baker D."/>
            <person name="Gharbi K."/>
            <person name="Hall N."/>
            <person name="Watson M."/>
            <person name="Adriaenssens E.M."/>
            <person name="Foster-Nyarko E."/>
            <person name="Jarju S."/>
            <person name="Secka A."/>
            <person name="Antonio M."/>
            <person name="Oren A."/>
            <person name="Chaudhuri R.R."/>
            <person name="La Ragione R."/>
            <person name="Hildebrand F."/>
            <person name="Pallen M.J."/>
        </authorList>
    </citation>
    <scope>NUCLEOTIDE SEQUENCE</scope>
    <source>
        <strain evidence="4">MalCec1-1739</strain>
    </source>
</reference>
<dbReference type="PANTHER" id="PTHR11527">
    <property type="entry name" value="HEAT-SHOCK PROTEIN 20 FAMILY MEMBER"/>
    <property type="match status" value="1"/>
</dbReference>
<dbReference type="Gene3D" id="2.60.40.790">
    <property type="match status" value="1"/>
</dbReference>
<dbReference type="Proteomes" id="UP000787625">
    <property type="component" value="Unassembled WGS sequence"/>
</dbReference>
<dbReference type="InterPro" id="IPR031107">
    <property type="entry name" value="Small_HSP"/>
</dbReference>
<evidence type="ECO:0000259" key="3">
    <source>
        <dbReference type="PROSITE" id="PS01031"/>
    </source>
</evidence>
<gene>
    <name evidence="4" type="ORF">IAA93_00040</name>
</gene>
<dbReference type="PROSITE" id="PS01031">
    <property type="entry name" value="SHSP"/>
    <property type="match status" value="1"/>
</dbReference>
<dbReference type="InterPro" id="IPR008978">
    <property type="entry name" value="HSP20-like_chaperone"/>
</dbReference>